<evidence type="ECO:0000313" key="2">
    <source>
        <dbReference type="EMBL" id="KAJ8940907.1"/>
    </source>
</evidence>
<dbReference type="Gene3D" id="3.40.1440.10">
    <property type="entry name" value="GIY-YIG endonuclease"/>
    <property type="match status" value="1"/>
</dbReference>
<sequence length="258" mass="30010">MLSVKREQRVNLKFLVKLGKTLTEAYAMLKEVYGNEGLSRSQVFEWFKRFKEGRETTEDDPRPGRPSTSQTDENIEKNFVRNSNVWKRIVDETGQLEPIVVGVVFSYPLRRLEGVHYVGDVHVRVALVDQLVEFLQSFTHVCRILTNPLWIEKDGVFGLEWTWNVTTFGLLDNPKDKIDNNEKSGIYEISCKDCDQKCIGQTQRSILTRFKEHTAHLKYGRTEKSCVAQHDFDNNHRIDKNNLKLIRNVTNSRQLGCF</sequence>
<dbReference type="PANTHER" id="PTHR46060">
    <property type="entry name" value="MARINER MOS1 TRANSPOSASE-LIKE PROTEIN"/>
    <property type="match status" value="1"/>
</dbReference>
<comment type="caution">
    <text evidence="2">The sequence shown here is derived from an EMBL/GenBank/DDBJ whole genome shotgun (WGS) entry which is preliminary data.</text>
</comment>
<organism evidence="2 3">
    <name type="scientific">Aromia moschata</name>
    <dbReference type="NCBI Taxonomy" id="1265417"/>
    <lineage>
        <taxon>Eukaryota</taxon>
        <taxon>Metazoa</taxon>
        <taxon>Ecdysozoa</taxon>
        <taxon>Arthropoda</taxon>
        <taxon>Hexapoda</taxon>
        <taxon>Insecta</taxon>
        <taxon>Pterygota</taxon>
        <taxon>Neoptera</taxon>
        <taxon>Endopterygota</taxon>
        <taxon>Coleoptera</taxon>
        <taxon>Polyphaga</taxon>
        <taxon>Cucujiformia</taxon>
        <taxon>Chrysomeloidea</taxon>
        <taxon>Cerambycidae</taxon>
        <taxon>Cerambycinae</taxon>
        <taxon>Callichromatini</taxon>
        <taxon>Aromia</taxon>
    </lineage>
</organism>
<keyword evidence="3" id="KW-1185">Reference proteome</keyword>
<dbReference type="Proteomes" id="UP001162162">
    <property type="component" value="Unassembled WGS sequence"/>
</dbReference>
<feature type="domain" description="Mos1 transposase HTH" evidence="1">
    <location>
        <begin position="9"/>
        <end position="53"/>
    </location>
</feature>
<gene>
    <name evidence="2" type="ORF">NQ318_017498</name>
</gene>
<dbReference type="CDD" id="cd10442">
    <property type="entry name" value="GIY-YIG_PLEs"/>
    <property type="match status" value="1"/>
</dbReference>
<accession>A0AAV8XQP0</accession>
<evidence type="ECO:0000259" key="1">
    <source>
        <dbReference type="Pfam" id="PF17906"/>
    </source>
</evidence>
<protein>
    <recommendedName>
        <fullName evidence="1">Mos1 transposase HTH domain-containing protein</fullName>
    </recommendedName>
</protein>
<dbReference type="Pfam" id="PF17906">
    <property type="entry name" value="HTH_48"/>
    <property type="match status" value="1"/>
</dbReference>
<dbReference type="Gene3D" id="1.10.10.1450">
    <property type="match status" value="1"/>
</dbReference>
<name>A0AAV8XQP0_9CUCU</name>
<dbReference type="InterPro" id="IPR052709">
    <property type="entry name" value="Transposase-MT_Hybrid"/>
</dbReference>
<dbReference type="InterPro" id="IPR041426">
    <property type="entry name" value="Mos1_HTH"/>
</dbReference>
<dbReference type="AlphaFoldDB" id="A0AAV8XQP0"/>
<dbReference type="EMBL" id="JAPWTK010000402">
    <property type="protein sequence ID" value="KAJ8940907.1"/>
    <property type="molecule type" value="Genomic_DNA"/>
</dbReference>
<evidence type="ECO:0000313" key="3">
    <source>
        <dbReference type="Proteomes" id="UP001162162"/>
    </source>
</evidence>
<proteinExistence type="predicted"/>
<dbReference type="PANTHER" id="PTHR46060:SF1">
    <property type="entry name" value="MARINER MOS1 TRANSPOSASE-LIKE PROTEIN"/>
    <property type="match status" value="1"/>
</dbReference>
<reference evidence="2" key="1">
    <citation type="journal article" date="2023" name="Insect Mol. Biol.">
        <title>Genome sequencing provides insights into the evolution of gene families encoding plant cell wall-degrading enzymes in longhorned beetles.</title>
        <authorList>
            <person name="Shin N.R."/>
            <person name="Okamura Y."/>
            <person name="Kirsch R."/>
            <person name="Pauchet Y."/>
        </authorList>
    </citation>
    <scope>NUCLEOTIDE SEQUENCE</scope>
    <source>
        <strain evidence="2">AMC_N1</strain>
    </source>
</reference>
<dbReference type="InterPro" id="IPR035901">
    <property type="entry name" value="GIY-YIG_endonuc_sf"/>
</dbReference>